<comment type="caution">
    <text evidence="2">The sequence shown here is derived from an EMBL/GenBank/DDBJ whole genome shotgun (WGS) entry which is preliminary data.</text>
</comment>
<organism evidence="2 3">
    <name type="scientific">Durusdinium trenchii</name>
    <dbReference type="NCBI Taxonomy" id="1381693"/>
    <lineage>
        <taxon>Eukaryota</taxon>
        <taxon>Sar</taxon>
        <taxon>Alveolata</taxon>
        <taxon>Dinophyceae</taxon>
        <taxon>Suessiales</taxon>
        <taxon>Symbiodiniaceae</taxon>
        <taxon>Durusdinium</taxon>
    </lineage>
</organism>
<dbReference type="InterPro" id="IPR036770">
    <property type="entry name" value="Ankyrin_rpt-contain_sf"/>
</dbReference>
<dbReference type="Pfam" id="PF00023">
    <property type="entry name" value="Ank"/>
    <property type="match status" value="1"/>
</dbReference>
<name>A0ABP0PTD4_9DINO</name>
<keyword evidence="3" id="KW-1185">Reference proteome</keyword>
<feature type="repeat" description="ANK" evidence="1">
    <location>
        <begin position="62"/>
        <end position="94"/>
    </location>
</feature>
<dbReference type="InterPro" id="IPR002110">
    <property type="entry name" value="Ankyrin_rpt"/>
</dbReference>
<dbReference type="Proteomes" id="UP001642484">
    <property type="component" value="Unassembled WGS sequence"/>
</dbReference>
<evidence type="ECO:0000256" key="1">
    <source>
        <dbReference type="PROSITE-ProRule" id="PRU00023"/>
    </source>
</evidence>
<evidence type="ECO:0000313" key="2">
    <source>
        <dbReference type="EMBL" id="CAK9078858.1"/>
    </source>
</evidence>
<protein>
    <submittedName>
        <fullName evidence="2">Uncharacterized protein</fullName>
    </submittedName>
</protein>
<accession>A0ABP0PTD4</accession>
<dbReference type="PROSITE" id="PS50297">
    <property type="entry name" value="ANK_REP_REGION"/>
    <property type="match status" value="1"/>
</dbReference>
<dbReference type="SMART" id="SM00248">
    <property type="entry name" value="ANK"/>
    <property type="match status" value="1"/>
</dbReference>
<proteinExistence type="predicted"/>
<dbReference type="Gene3D" id="1.25.40.20">
    <property type="entry name" value="Ankyrin repeat-containing domain"/>
    <property type="match status" value="1"/>
</dbReference>
<dbReference type="SUPFAM" id="SSF48403">
    <property type="entry name" value="Ankyrin repeat"/>
    <property type="match status" value="1"/>
</dbReference>
<sequence length="166" mass="18545">MDIPLGESAEQQQVGPPDRTRLVTQHTFLRAFLERHGFTSVSSERSLGSERANVQRSLVTTDGYYPLHVAAQYGDHEILGLLLESRVDVEQLSPKGLTAIEVAEAENRNGSHSYVLFLLRDAVALKRQEERQHNRAMSGEVLVSRRSCDCTGIGCNNCEQLFRASF</sequence>
<gene>
    <name evidence="2" type="ORF">CCMP2556_LOCUS38878</name>
</gene>
<dbReference type="EMBL" id="CAXAMN010023585">
    <property type="protein sequence ID" value="CAK9078858.1"/>
    <property type="molecule type" value="Genomic_DNA"/>
</dbReference>
<dbReference type="PROSITE" id="PS50088">
    <property type="entry name" value="ANK_REPEAT"/>
    <property type="match status" value="1"/>
</dbReference>
<reference evidence="2 3" key="1">
    <citation type="submission" date="2024-02" db="EMBL/GenBank/DDBJ databases">
        <authorList>
            <person name="Chen Y."/>
            <person name="Shah S."/>
            <person name="Dougan E. K."/>
            <person name="Thang M."/>
            <person name="Chan C."/>
        </authorList>
    </citation>
    <scope>NUCLEOTIDE SEQUENCE [LARGE SCALE GENOMIC DNA]</scope>
</reference>
<evidence type="ECO:0000313" key="3">
    <source>
        <dbReference type="Proteomes" id="UP001642484"/>
    </source>
</evidence>
<keyword evidence="1" id="KW-0040">ANK repeat</keyword>